<dbReference type="WBParaSite" id="scf7180000419913.g4486">
    <property type="protein sequence ID" value="scf7180000419913.g4486"/>
    <property type="gene ID" value="scf7180000419913.g4486"/>
</dbReference>
<keyword evidence="1" id="KW-0175">Coiled coil</keyword>
<evidence type="ECO:0000313" key="4">
    <source>
        <dbReference type="WBParaSite" id="scf7180000419913.g4486"/>
    </source>
</evidence>
<keyword evidence="3" id="KW-1185">Reference proteome</keyword>
<feature type="compositionally biased region" description="Basic residues" evidence="2">
    <location>
        <begin position="23"/>
        <end position="32"/>
    </location>
</feature>
<organism evidence="3 4">
    <name type="scientific">Meloidogyne floridensis</name>
    <dbReference type="NCBI Taxonomy" id="298350"/>
    <lineage>
        <taxon>Eukaryota</taxon>
        <taxon>Metazoa</taxon>
        <taxon>Ecdysozoa</taxon>
        <taxon>Nematoda</taxon>
        <taxon>Chromadorea</taxon>
        <taxon>Rhabditida</taxon>
        <taxon>Tylenchina</taxon>
        <taxon>Tylenchomorpha</taxon>
        <taxon>Tylenchoidea</taxon>
        <taxon>Meloidogynidae</taxon>
        <taxon>Meloidogyninae</taxon>
        <taxon>Meloidogyne</taxon>
    </lineage>
</organism>
<sequence length="161" mass="18497">MSQNTSTKKFFCENSAIGNEAKKNKKEKRKQRTANASKSRWKKPEENQEGEAEIFTEDEQLVGDENLDNQPESYDACHDVAGPSNERGSTLDLSNMQHEELIEVAEALLEENIELNSENKGLNCEEIKNDEEMKNAILAHHKSSIKLLKSKWAQIRWFKLF</sequence>
<name>A0A915NSP0_9BILA</name>
<dbReference type="Proteomes" id="UP000887560">
    <property type="component" value="Unplaced"/>
</dbReference>
<evidence type="ECO:0000256" key="1">
    <source>
        <dbReference type="SAM" id="Coils"/>
    </source>
</evidence>
<dbReference type="AlphaFoldDB" id="A0A915NSP0"/>
<proteinExistence type="predicted"/>
<feature type="region of interest" description="Disordered" evidence="2">
    <location>
        <begin position="1"/>
        <end position="91"/>
    </location>
</feature>
<feature type="coiled-coil region" evidence="1">
    <location>
        <begin position="98"/>
        <end position="125"/>
    </location>
</feature>
<evidence type="ECO:0000256" key="2">
    <source>
        <dbReference type="SAM" id="MobiDB-lite"/>
    </source>
</evidence>
<protein>
    <submittedName>
        <fullName evidence="4">Uncharacterized protein</fullName>
    </submittedName>
</protein>
<feature type="compositionally biased region" description="Acidic residues" evidence="2">
    <location>
        <begin position="47"/>
        <end position="67"/>
    </location>
</feature>
<reference evidence="4" key="1">
    <citation type="submission" date="2022-11" db="UniProtKB">
        <authorList>
            <consortium name="WormBaseParasite"/>
        </authorList>
    </citation>
    <scope>IDENTIFICATION</scope>
</reference>
<accession>A0A915NSP0</accession>
<evidence type="ECO:0000313" key="3">
    <source>
        <dbReference type="Proteomes" id="UP000887560"/>
    </source>
</evidence>